<keyword evidence="1" id="KW-0472">Membrane</keyword>
<gene>
    <name evidence="2" type="ORF">SAMN06295987_10844</name>
</gene>
<sequence length="106" mass="11230">MQDEHFIRDWNAGHARFTGDLERVLSRLARRLRPRSGNEDAIGKAYEPCEETALSRKARLTGIAVIGGMSAGTSLAVLLLGLAAITYPVPGHAVSATQAICASAIA</sequence>
<keyword evidence="1" id="KW-1133">Transmembrane helix</keyword>
<accession>A0A1U6IKH9</accession>
<evidence type="ECO:0000313" key="2">
    <source>
        <dbReference type="EMBL" id="SLK08511.1"/>
    </source>
</evidence>
<dbReference type="RefSeq" id="WP_054948320.1">
    <property type="nucleotide sequence ID" value="NZ_FVZE01000008.1"/>
</dbReference>
<reference evidence="3" key="1">
    <citation type="submission" date="2017-02" db="EMBL/GenBank/DDBJ databases">
        <authorList>
            <person name="Varghese N."/>
            <person name="Submissions S."/>
        </authorList>
    </citation>
    <scope>NUCLEOTIDE SEQUENCE [LARGE SCALE GENOMIC DNA]</scope>
    <source>
        <strain evidence="3">SM117</strain>
    </source>
</reference>
<dbReference type="Proteomes" id="UP000190989">
    <property type="component" value="Unassembled WGS sequence"/>
</dbReference>
<organism evidence="2 3">
    <name type="scientific">Novosphingobium mathurense</name>
    <dbReference type="NCBI Taxonomy" id="428990"/>
    <lineage>
        <taxon>Bacteria</taxon>
        <taxon>Pseudomonadati</taxon>
        <taxon>Pseudomonadota</taxon>
        <taxon>Alphaproteobacteria</taxon>
        <taxon>Sphingomonadales</taxon>
        <taxon>Sphingomonadaceae</taxon>
        <taxon>Novosphingobium</taxon>
    </lineage>
</organism>
<proteinExistence type="predicted"/>
<keyword evidence="1" id="KW-0812">Transmembrane</keyword>
<dbReference type="AlphaFoldDB" id="A0A1U6IKH9"/>
<name>A0A1U6IKH9_9SPHN</name>
<dbReference type="STRING" id="428990.SAMN06295987_10844"/>
<keyword evidence="3" id="KW-1185">Reference proteome</keyword>
<evidence type="ECO:0000256" key="1">
    <source>
        <dbReference type="SAM" id="Phobius"/>
    </source>
</evidence>
<feature type="transmembrane region" description="Helical" evidence="1">
    <location>
        <begin position="63"/>
        <end position="85"/>
    </location>
</feature>
<dbReference type="EMBL" id="FVZE01000008">
    <property type="protein sequence ID" value="SLK08511.1"/>
    <property type="molecule type" value="Genomic_DNA"/>
</dbReference>
<evidence type="ECO:0000313" key="3">
    <source>
        <dbReference type="Proteomes" id="UP000190989"/>
    </source>
</evidence>
<protein>
    <submittedName>
        <fullName evidence="2">Uncharacterized protein</fullName>
    </submittedName>
</protein>